<evidence type="ECO:0000256" key="5">
    <source>
        <dbReference type="ARBA" id="ARBA00022692"/>
    </source>
</evidence>
<comment type="caution">
    <text evidence="12">The sequence shown here is derived from an EMBL/GenBank/DDBJ whole genome shotgun (WGS) entry which is preliminary data.</text>
</comment>
<dbReference type="PANTHER" id="PTHR33362:SF2">
    <property type="entry name" value="TRAP TRANSPORTER LARGE PERMEASE PROTEIN"/>
    <property type="match status" value="1"/>
</dbReference>
<feature type="domain" description="TRAP C4-dicarboxylate transport system permease DctM subunit" evidence="11">
    <location>
        <begin position="233"/>
        <end position="646"/>
    </location>
</feature>
<evidence type="ECO:0000313" key="12">
    <source>
        <dbReference type="EMBL" id="MCQ1061161.1"/>
    </source>
</evidence>
<dbReference type="InterPro" id="IPR004681">
    <property type="entry name" value="TRAP_DctM"/>
</dbReference>
<keyword evidence="6 9" id="KW-1133">Transmembrane helix</keyword>
<feature type="transmembrane region" description="Helical" evidence="9">
    <location>
        <begin position="585"/>
        <end position="609"/>
    </location>
</feature>
<feature type="transmembrane region" description="Helical" evidence="9">
    <location>
        <begin position="472"/>
        <end position="489"/>
    </location>
</feature>
<dbReference type="InterPro" id="IPR010656">
    <property type="entry name" value="DctM"/>
</dbReference>
<name>A0ABT1N8V8_9GAMM</name>
<feature type="transmembrane region" description="Helical" evidence="9">
    <location>
        <begin position="544"/>
        <end position="573"/>
    </location>
</feature>
<keyword evidence="13" id="KW-1185">Reference proteome</keyword>
<feature type="transmembrane region" description="Helical" evidence="9">
    <location>
        <begin position="629"/>
        <end position="650"/>
    </location>
</feature>
<comment type="subcellular location">
    <subcellularLocation>
        <location evidence="1 8">Cell inner membrane</location>
        <topology evidence="1 8">Multi-pass membrane protein</topology>
    </subcellularLocation>
</comment>
<dbReference type="PANTHER" id="PTHR33362">
    <property type="entry name" value="SIALIC ACID TRAP TRANSPORTER PERMEASE PROTEIN SIAT-RELATED"/>
    <property type="match status" value="1"/>
</dbReference>
<evidence type="ECO:0000256" key="3">
    <source>
        <dbReference type="ARBA" id="ARBA00022475"/>
    </source>
</evidence>
<evidence type="ECO:0000313" key="13">
    <source>
        <dbReference type="Proteomes" id="UP001524460"/>
    </source>
</evidence>
<comment type="function">
    <text evidence="8">Part of the tripartite ATP-independent periplasmic (TRAP) transport system.</text>
</comment>
<sequence>MSVVTDSKIVEESTLKVYESDTSQDHDLDNFITNKVVSGLFKITSTFLVMLLVLMSITIVYQVLSRYVLGSPSSLSEEVLRYALIWLGILGAGVACLHGRHLNLPLINNYISLNNQRMLSAFNTTVTIIYGFIMLIGGIVAVNKNSNFETPMLGVSIGVFQSVIFIAGFLIIVNEIVFFLNKHGLNKNTLVALVKSTIFIFIMSMGWLWFRTTTTYEYLTFEKLELFSTVILFVSFFFFLTVGTPIALGLAFSGMITLSLFIESADLVATVGEKIFGSLDNFGFLALPFFILAGNIMNQGGIAQRLINLAMLLGKRIPGTLWQANILGNILFGSISGSSLAAATAIGGIVSPMAKKQKYDRGITAALNATSSTSGMMIPPTGIFILYSLLIGGSASIAGLFVAGYIPGLMLAGSAMIMAYVYARRLNYKPDKSPVSFSLYLKTFADALPALSLVIIIMAGIIGGIFTAVEASGIAVLYSFILALCYKTLTWKKCFDILFNTAMTAAVIFFLIACSGLMSWSMTFASIPETIADFLIGFSDNTNVVLAMMVVILVVVGVFMDMTPAILIFTPIFYPIAHSMGIDPIHFGIIIVYTLSIGLVTPPVGPVLFVSCSINETTISEVIKPILPIFALQIIGAFFIVFIPEISLYLPKLFGIIQ</sequence>
<evidence type="ECO:0000256" key="6">
    <source>
        <dbReference type="ARBA" id="ARBA00022989"/>
    </source>
</evidence>
<feature type="transmembrane region" description="Helical" evidence="9">
    <location>
        <begin position="282"/>
        <end position="306"/>
    </location>
</feature>
<keyword evidence="2 8" id="KW-0813">Transport</keyword>
<feature type="transmembrane region" description="Helical" evidence="9">
    <location>
        <begin position="230"/>
        <end position="261"/>
    </location>
</feature>
<evidence type="ECO:0000256" key="2">
    <source>
        <dbReference type="ARBA" id="ARBA00022448"/>
    </source>
</evidence>
<evidence type="ECO:0000256" key="8">
    <source>
        <dbReference type="RuleBase" id="RU369079"/>
    </source>
</evidence>
<feature type="transmembrane region" description="Helical" evidence="9">
    <location>
        <begin position="153"/>
        <end position="178"/>
    </location>
</feature>
<evidence type="ECO:0000259" key="11">
    <source>
        <dbReference type="Pfam" id="PF06808"/>
    </source>
</evidence>
<reference evidence="12 13" key="1">
    <citation type="submission" date="2022-07" db="EMBL/GenBank/DDBJ databases">
        <title>Photobacterium pectinilyticum sp. nov., a marine bacterium isolated from surface seawater of Qingdao offshore.</title>
        <authorList>
            <person name="Wang X."/>
        </authorList>
    </citation>
    <scope>NUCLEOTIDE SEQUENCE [LARGE SCALE GENOMIC DNA]</scope>
    <source>
        <strain evidence="12 13">ZSDE20</strain>
    </source>
</reference>
<feature type="transmembrane region" description="Helical" evidence="9">
    <location>
        <begin position="397"/>
        <end position="423"/>
    </location>
</feature>
<keyword evidence="5 9" id="KW-0812">Transmembrane</keyword>
<feature type="transmembrane region" description="Helical" evidence="9">
    <location>
        <begin position="326"/>
        <end position="350"/>
    </location>
</feature>
<dbReference type="Pfam" id="PF06808">
    <property type="entry name" value="DctM"/>
    <property type="match status" value="1"/>
</dbReference>
<dbReference type="EMBL" id="JANEYT010000118">
    <property type="protein sequence ID" value="MCQ1061161.1"/>
    <property type="molecule type" value="Genomic_DNA"/>
</dbReference>
<feature type="transmembrane region" description="Helical" evidence="9">
    <location>
        <begin position="501"/>
        <end position="524"/>
    </location>
</feature>
<dbReference type="RefSeq" id="WP_255045260.1">
    <property type="nucleotide sequence ID" value="NZ_JANEYT010000118.1"/>
</dbReference>
<keyword evidence="7 9" id="KW-0472">Membrane</keyword>
<dbReference type="Proteomes" id="UP001524460">
    <property type="component" value="Unassembled WGS sequence"/>
</dbReference>
<proteinExistence type="predicted"/>
<dbReference type="NCBIfam" id="TIGR00786">
    <property type="entry name" value="dctM"/>
    <property type="match status" value="1"/>
</dbReference>
<feature type="transmembrane region" description="Helical" evidence="9">
    <location>
        <begin position="190"/>
        <end position="210"/>
    </location>
</feature>
<dbReference type="Pfam" id="PF04290">
    <property type="entry name" value="DctQ"/>
    <property type="match status" value="1"/>
</dbReference>
<feature type="transmembrane region" description="Helical" evidence="9">
    <location>
        <begin position="79"/>
        <end position="97"/>
    </location>
</feature>
<dbReference type="InterPro" id="IPR055348">
    <property type="entry name" value="DctQ"/>
</dbReference>
<feature type="transmembrane region" description="Helical" evidence="9">
    <location>
        <begin position="118"/>
        <end position="141"/>
    </location>
</feature>
<feature type="transmembrane region" description="Helical" evidence="9">
    <location>
        <begin position="40"/>
        <end position="64"/>
    </location>
</feature>
<organism evidence="12 13">
    <name type="scientific">Photobacterium pectinilyticum</name>
    <dbReference type="NCBI Taxonomy" id="2906793"/>
    <lineage>
        <taxon>Bacteria</taxon>
        <taxon>Pseudomonadati</taxon>
        <taxon>Pseudomonadota</taxon>
        <taxon>Gammaproteobacteria</taxon>
        <taxon>Vibrionales</taxon>
        <taxon>Vibrionaceae</taxon>
        <taxon>Photobacterium</taxon>
    </lineage>
</organism>
<feature type="transmembrane region" description="Helical" evidence="9">
    <location>
        <begin position="362"/>
        <end position="391"/>
    </location>
</feature>
<accession>A0ABT1N8V8</accession>
<protein>
    <submittedName>
        <fullName evidence="12">TRAP transporter large permease subunit</fullName>
    </submittedName>
</protein>
<feature type="transmembrane region" description="Helical" evidence="9">
    <location>
        <begin position="444"/>
        <end position="466"/>
    </location>
</feature>
<evidence type="ECO:0000259" key="10">
    <source>
        <dbReference type="Pfam" id="PF04290"/>
    </source>
</evidence>
<evidence type="ECO:0000256" key="7">
    <source>
        <dbReference type="ARBA" id="ARBA00023136"/>
    </source>
</evidence>
<evidence type="ECO:0000256" key="9">
    <source>
        <dbReference type="SAM" id="Phobius"/>
    </source>
</evidence>
<feature type="domain" description="Tripartite ATP-independent periplasmic transporters DctQ component" evidence="10">
    <location>
        <begin position="55"/>
        <end position="181"/>
    </location>
</feature>
<evidence type="ECO:0000256" key="4">
    <source>
        <dbReference type="ARBA" id="ARBA00022519"/>
    </source>
</evidence>
<keyword evidence="3" id="KW-1003">Cell membrane</keyword>
<evidence type="ECO:0000256" key="1">
    <source>
        <dbReference type="ARBA" id="ARBA00004429"/>
    </source>
</evidence>
<keyword evidence="4 8" id="KW-0997">Cell inner membrane</keyword>
<gene>
    <name evidence="12" type="ORF">NHN17_24280</name>
</gene>